<comment type="similarity">
    <text evidence="1">Belongs to the NAD(P)-dependent epimerase/dehydratase family.</text>
</comment>
<accession>A0A2L1U1E0</accession>
<dbReference type="Pfam" id="PF01370">
    <property type="entry name" value="Epimerase"/>
    <property type="match status" value="1"/>
</dbReference>
<organism evidence="3 5">
    <name type="scientific">Paenibacillus larvae subsp. larvae</name>
    <dbReference type="NCBI Taxonomy" id="147375"/>
    <lineage>
        <taxon>Bacteria</taxon>
        <taxon>Bacillati</taxon>
        <taxon>Bacillota</taxon>
        <taxon>Bacilli</taxon>
        <taxon>Bacillales</taxon>
        <taxon>Paenibacillaceae</taxon>
        <taxon>Paenibacillus</taxon>
    </lineage>
</organism>
<sequence length="320" mass="35654">MKILVTGGAGFIGSHVVDAYIQEGYEVVVVDILSTGTLLNVHPKAKFYQVDIRSKELNRVFDEERPDIVNHHAAQKSVPKSWEDPMLDADINILGLMNILQLSVEYKVQRIIFASSGGALSGNALSYPTSEQAFPSFQSPYAITKYISEKYIHLYAEIHRTTYVILRYANVYGARQIAEGECGVIPVFLHNLLTGQPSTLYTYDDMPRGTLRDYVYVKDVAKANVLALTEGQQTIVHIGSGQGVYTADLYELLQTVTGISLPLMIDKERQGDIKYSLLDCSKAYEELGWKPQTGLLEGLTQTVEYLFSGPREKEKQATAN</sequence>
<reference evidence="3 6" key="2">
    <citation type="journal article" date="2020" name="Int. J. Med. Microbiol.">
        <title>Discovery of Paenibacillus larvae ERIC V: Phenotypic and genomic comparison to genotypes ERIC I-IV reveal different inventories of virulence factors which correlate with epidemiological prevalences of American Foulbrood.</title>
        <authorList>
            <person name="Beims H."/>
            <person name="Bunk B."/>
            <person name="Erler S."/>
            <person name="Mohr K.I."/>
            <person name="Sproer C."/>
            <person name="Pradella S."/>
            <person name="Gunther G."/>
            <person name="Rohde M."/>
            <person name="von der Ohe W."/>
            <person name="Steinert M."/>
        </authorList>
    </citation>
    <scope>NUCLEOTIDE SEQUENCE</scope>
    <source>
        <strain evidence="3">Eric_III</strain>
        <strain evidence="4">Eric_V</strain>
    </source>
</reference>
<dbReference type="Proteomes" id="UP000464330">
    <property type="component" value="Chromosome"/>
</dbReference>
<dbReference type="PANTHER" id="PTHR43000">
    <property type="entry name" value="DTDP-D-GLUCOSE 4,6-DEHYDRATASE-RELATED"/>
    <property type="match status" value="1"/>
</dbReference>
<dbReference type="SUPFAM" id="SSF51735">
    <property type="entry name" value="NAD(P)-binding Rossmann-fold domains"/>
    <property type="match status" value="1"/>
</dbReference>
<dbReference type="InterPro" id="IPR001509">
    <property type="entry name" value="Epimerase_deHydtase"/>
</dbReference>
<proteinExistence type="inferred from homology"/>
<evidence type="ECO:0000313" key="6">
    <source>
        <dbReference type="Proteomes" id="UP000464330"/>
    </source>
</evidence>
<dbReference type="Gene3D" id="3.90.25.10">
    <property type="entry name" value="UDP-galactose 4-epimerase, domain 1"/>
    <property type="match status" value="1"/>
</dbReference>
<evidence type="ECO:0000313" key="3">
    <source>
        <dbReference type="EMBL" id="AVF26749.1"/>
    </source>
</evidence>
<dbReference type="EMBL" id="CP019655">
    <property type="protein sequence ID" value="AVF26749.1"/>
    <property type="molecule type" value="Genomic_DNA"/>
</dbReference>
<dbReference type="RefSeq" id="WP_024094200.1">
    <property type="nucleotide sequence ID" value="NZ_CP019651.1"/>
</dbReference>
<dbReference type="EMBL" id="CP019717">
    <property type="protein sequence ID" value="QHZ51643.1"/>
    <property type="molecule type" value="Genomic_DNA"/>
</dbReference>
<evidence type="ECO:0000313" key="4">
    <source>
        <dbReference type="EMBL" id="QHZ51643.1"/>
    </source>
</evidence>
<dbReference type="InterPro" id="IPR036291">
    <property type="entry name" value="NAD(P)-bd_dom_sf"/>
</dbReference>
<dbReference type="Proteomes" id="UP000239833">
    <property type="component" value="Chromosome"/>
</dbReference>
<accession>A0A8B6WXI5</accession>
<gene>
    <name evidence="3" type="ORF">ERICIII_02610</name>
    <name evidence="4" type="ORF">ERICV_02505</name>
</gene>
<reference evidence="5" key="1">
    <citation type="submission" date="2017-02" db="EMBL/GenBank/DDBJ databases">
        <title>Delineation of Paenibacillus larvae strains originating from foulbrood outbreaks.</title>
        <authorList>
            <person name="Beims H."/>
            <person name="Bunk B."/>
            <person name="Sproeer C."/>
            <person name="Mohr K.I."/>
            <person name="Pradella S."/>
            <person name="Guenther G."/>
            <person name="Rohde M."/>
            <person name="von der Ohe W."/>
            <person name="Steinert M."/>
        </authorList>
    </citation>
    <scope>NUCLEOTIDE SEQUENCE [LARGE SCALE GENOMIC DNA]</scope>
    <source>
        <strain evidence="5">Eric_III</strain>
    </source>
</reference>
<accession>A0A6C0QSM4</accession>
<evidence type="ECO:0000313" key="5">
    <source>
        <dbReference type="Proteomes" id="UP000239833"/>
    </source>
</evidence>
<dbReference type="STRING" id="147375.BXP28_04230"/>
<feature type="domain" description="NAD-dependent epimerase/dehydratase" evidence="2">
    <location>
        <begin position="3"/>
        <end position="239"/>
    </location>
</feature>
<evidence type="ECO:0000256" key="1">
    <source>
        <dbReference type="ARBA" id="ARBA00007637"/>
    </source>
</evidence>
<dbReference type="GeneID" id="64219272"/>
<name>A0A2L1U1E0_9BACL</name>
<dbReference type="Gene3D" id="3.40.50.720">
    <property type="entry name" value="NAD(P)-binding Rossmann-like Domain"/>
    <property type="match status" value="1"/>
</dbReference>
<dbReference type="AlphaFoldDB" id="A0A2L1U1E0"/>
<protein>
    <submittedName>
        <fullName evidence="3">Putative UDP-glucose 4-epimerase</fullName>
    </submittedName>
</protein>
<evidence type="ECO:0000259" key="2">
    <source>
        <dbReference type="Pfam" id="PF01370"/>
    </source>
</evidence>